<dbReference type="Proteomes" id="UP000606274">
    <property type="component" value="Unassembled WGS sequence"/>
</dbReference>
<dbReference type="GO" id="GO:0004869">
    <property type="term" value="F:cysteine-type endopeptidase inhibitor activity"/>
    <property type="evidence" value="ECO:0007669"/>
    <property type="project" value="InterPro"/>
</dbReference>
<dbReference type="PANTHER" id="PTHR46186">
    <property type="entry name" value="CYSTATIN"/>
    <property type="match status" value="1"/>
</dbReference>
<dbReference type="CDD" id="cd00042">
    <property type="entry name" value="CY"/>
    <property type="match status" value="1"/>
</dbReference>
<comment type="caution">
    <text evidence="3">The sequence shown here is derived from an EMBL/GenBank/DDBJ whole genome shotgun (WGS) entry which is preliminary data.</text>
</comment>
<dbReference type="InterPro" id="IPR000010">
    <property type="entry name" value="Cystatin_dom"/>
</dbReference>
<dbReference type="InterPro" id="IPR046350">
    <property type="entry name" value="Cystatin_sf"/>
</dbReference>
<organism evidence="3 4">
    <name type="scientific">Silurus meridionalis</name>
    <name type="common">Southern catfish</name>
    <name type="synonym">Silurus soldatovi meridionalis</name>
    <dbReference type="NCBI Taxonomy" id="175797"/>
    <lineage>
        <taxon>Eukaryota</taxon>
        <taxon>Metazoa</taxon>
        <taxon>Chordata</taxon>
        <taxon>Craniata</taxon>
        <taxon>Vertebrata</taxon>
        <taxon>Euteleostomi</taxon>
        <taxon>Actinopterygii</taxon>
        <taxon>Neopterygii</taxon>
        <taxon>Teleostei</taxon>
        <taxon>Ostariophysi</taxon>
        <taxon>Siluriformes</taxon>
        <taxon>Siluridae</taxon>
        <taxon>Silurus</taxon>
    </lineage>
</organism>
<feature type="domain" description="Cystatin" evidence="2">
    <location>
        <begin position="60"/>
        <end position="164"/>
    </location>
</feature>
<accession>A0A8T0BDD4</accession>
<gene>
    <name evidence="3" type="ORF">HF521_022363</name>
</gene>
<dbReference type="EMBL" id="JABFDY010000009">
    <property type="protein sequence ID" value="KAF7703356.1"/>
    <property type="molecule type" value="Genomic_DNA"/>
</dbReference>
<protein>
    <recommendedName>
        <fullName evidence="2">Cystatin domain-containing protein</fullName>
    </recommendedName>
</protein>
<dbReference type="PANTHER" id="PTHR46186:SF12">
    <property type="entry name" value="CYSTATIN C (AMYLOID ANGIOPATHY AND CEREBRAL HEMORRHAGE)-RELATED"/>
    <property type="match status" value="1"/>
</dbReference>
<dbReference type="GO" id="GO:0005737">
    <property type="term" value="C:cytoplasm"/>
    <property type="evidence" value="ECO:0007669"/>
    <property type="project" value="TreeGrafter"/>
</dbReference>
<evidence type="ECO:0000313" key="4">
    <source>
        <dbReference type="Proteomes" id="UP000606274"/>
    </source>
</evidence>
<dbReference type="Gene3D" id="3.10.450.10">
    <property type="match status" value="1"/>
</dbReference>
<evidence type="ECO:0000259" key="2">
    <source>
        <dbReference type="SMART" id="SM00043"/>
    </source>
</evidence>
<sequence>MSTGPGHGTTWGCDENTFWSRDPDAGSRIQRQTSFLADLFYTKMPGMVSLIAAVLVAHIMSVSCSEETINPDVVKAANFAIEFHNRMTNYPYAYKVVDILSNSVQIYPPSRVKFSIKVRAAQTTCRNNGSMNLEDCSIKANAQMMICIFDVLAVPGENVVPEYVLLQHCV</sequence>
<comment type="similarity">
    <text evidence="1">Belongs to the cystatin family.</text>
</comment>
<dbReference type="SUPFAM" id="SSF54403">
    <property type="entry name" value="Cystatin/monellin"/>
    <property type="match status" value="1"/>
</dbReference>
<evidence type="ECO:0000313" key="3">
    <source>
        <dbReference type="EMBL" id="KAF7703356.1"/>
    </source>
</evidence>
<reference evidence="3" key="1">
    <citation type="submission" date="2020-08" db="EMBL/GenBank/DDBJ databases">
        <title>Chromosome-level assembly of Southern catfish (Silurus meridionalis) provides insights into visual adaptation to the nocturnal and benthic lifestyles.</title>
        <authorList>
            <person name="Zhang Y."/>
            <person name="Wang D."/>
            <person name="Peng Z."/>
        </authorList>
    </citation>
    <scope>NUCLEOTIDE SEQUENCE</scope>
    <source>
        <strain evidence="3">SWU-2019-XX</strain>
        <tissue evidence="3">Muscle</tissue>
    </source>
</reference>
<name>A0A8T0BDD4_SILME</name>
<dbReference type="Pfam" id="PF00031">
    <property type="entry name" value="Cystatin"/>
    <property type="match status" value="1"/>
</dbReference>
<dbReference type="GO" id="GO:0031982">
    <property type="term" value="C:vesicle"/>
    <property type="evidence" value="ECO:0007669"/>
    <property type="project" value="TreeGrafter"/>
</dbReference>
<keyword evidence="4" id="KW-1185">Reference proteome</keyword>
<proteinExistence type="inferred from homology"/>
<dbReference type="AlphaFoldDB" id="A0A8T0BDD4"/>
<dbReference type="GO" id="GO:0005615">
    <property type="term" value="C:extracellular space"/>
    <property type="evidence" value="ECO:0007669"/>
    <property type="project" value="TreeGrafter"/>
</dbReference>
<evidence type="ECO:0000256" key="1">
    <source>
        <dbReference type="ARBA" id="ARBA00009403"/>
    </source>
</evidence>
<dbReference type="SMART" id="SM00043">
    <property type="entry name" value="CY"/>
    <property type="match status" value="1"/>
</dbReference>